<organism evidence="2 3">
    <name type="scientific">Smittium megazygosporum</name>
    <dbReference type="NCBI Taxonomy" id="133381"/>
    <lineage>
        <taxon>Eukaryota</taxon>
        <taxon>Fungi</taxon>
        <taxon>Fungi incertae sedis</taxon>
        <taxon>Zoopagomycota</taxon>
        <taxon>Kickxellomycotina</taxon>
        <taxon>Harpellomycetes</taxon>
        <taxon>Harpellales</taxon>
        <taxon>Legeriomycetaceae</taxon>
        <taxon>Smittium</taxon>
    </lineage>
</organism>
<comment type="caution">
    <text evidence="2">The sequence shown here is derived from an EMBL/GenBank/DDBJ whole genome shotgun (WGS) entry which is preliminary data.</text>
</comment>
<name>A0A2T9ZBD0_9FUNG</name>
<dbReference type="Pfam" id="PF13638">
    <property type="entry name" value="PIN_4"/>
    <property type="match status" value="1"/>
</dbReference>
<sequence length="434" mass="47706">MDSDPEFMDVEETIPIGSSSISFTSTPENLFIFSQPFQSFNPKSHKSSCAQINTTSFENPIVISSPESSPKPIINASRALLKKTGFVNPVESIEKAETPSIPGQQLNLFDKLRAFEPHNATKSAEIKSKVPEKCIISLVLDTNYLISKLELIKSLTIEIVVPWVVLGELDNLYKKSTGIGSLKLKKDVKTALQFLEVNVDSQAESVVRGQKIEERLVDSNSVIWSVEDDLILDCCRYLGIRENKVAFLLTFDRNLTVKAKVHGIKVIGQWLGSGDSLIDYICSLSTSTEKHELSALDNQSSETSSCLIAPITNTTSSLSCKTINSKKQISSNTIPKLNHKTTSSVSFSGKAAGAKQSSLGVNNASIERYEKIDPVVFPEPKKPNAKKGSKNAFKQKKAVLPNKFEYNTVKLKDLGMNSLSKTQISKKKKPGEKT</sequence>
<dbReference type="PANTHER" id="PTHR16161:SF0">
    <property type="entry name" value="TRANSCRIPTIONAL PROTEIN SWT1"/>
    <property type="match status" value="1"/>
</dbReference>
<dbReference type="InterPro" id="IPR029060">
    <property type="entry name" value="PIN-like_dom_sf"/>
</dbReference>
<keyword evidence="3" id="KW-1185">Reference proteome</keyword>
<dbReference type="EMBL" id="MBFS01000747">
    <property type="protein sequence ID" value="PVV01865.1"/>
    <property type="molecule type" value="Genomic_DNA"/>
</dbReference>
<dbReference type="InterPro" id="IPR052626">
    <property type="entry name" value="SWT1_Regulator"/>
</dbReference>
<dbReference type="GO" id="GO:0004540">
    <property type="term" value="F:RNA nuclease activity"/>
    <property type="evidence" value="ECO:0007669"/>
    <property type="project" value="UniProtKB-ARBA"/>
</dbReference>
<dbReference type="SMART" id="SM00670">
    <property type="entry name" value="PINc"/>
    <property type="match status" value="1"/>
</dbReference>
<feature type="domain" description="PIN" evidence="1">
    <location>
        <begin position="136"/>
        <end position="257"/>
    </location>
</feature>
<dbReference type="InterPro" id="IPR002716">
    <property type="entry name" value="PIN_dom"/>
</dbReference>
<dbReference type="SUPFAM" id="SSF88723">
    <property type="entry name" value="PIN domain-like"/>
    <property type="match status" value="1"/>
</dbReference>
<evidence type="ECO:0000313" key="3">
    <source>
        <dbReference type="Proteomes" id="UP000245609"/>
    </source>
</evidence>
<accession>A0A2T9ZBD0</accession>
<dbReference type="GO" id="GO:0005634">
    <property type="term" value="C:nucleus"/>
    <property type="evidence" value="ECO:0007669"/>
    <property type="project" value="TreeGrafter"/>
</dbReference>
<reference evidence="2 3" key="1">
    <citation type="journal article" date="2018" name="MBio">
        <title>Comparative Genomics Reveals the Core Gene Toolbox for the Fungus-Insect Symbiosis.</title>
        <authorList>
            <person name="Wang Y."/>
            <person name="Stata M."/>
            <person name="Wang W."/>
            <person name="Stajich J.E."/>
            <person name="White M.M."/>
            <person name="Moncalvo J.M."/>
        </authorList>
    </citation>
    <scope>NUCLEOTIDE SEQUENCE [LARGE SCALE GENOMIC DNA]</scope>
    <source>
        <strain evidence="2 3">SC-DP-2</strain>
    </source>
</reference>
<gene>
    <name evidence="2" type="ORF">BB560_003703</name>
</gene>
<dbReference type="AlphaFoldDB" id="A0A2T9ZBD0"/>
<proteinExistence type="predicted"/>
<evidence type="ECO:0000259" key="1">
    <source>
        <dbReference type="SMART" id="SM00670"/>
    </source>
</evidence>
<feature type="non-terminal residue" evidence="2">
    <location>
        <position position="434"/>
    </location>
</feature>
<dbReference type="OrthoDB" id="2017974at2759"/>
<protein>
    <recommendedName>
        <fullName evidence="1">PIN domain-containing protein</fullName>
    </recommendedName>
</protein>
<dbReference type="STRING" id="133381.A0A2T9ZBD0"/>
<dbReference type="Proteomes" id="UP000245609">
    <property type="component" value="Unassembled WGS sequence"/>
</dbReference>
<dbReference type="Gene3D" id="3.40.50.1010">
    <property type="entry name" value="5'-nuclease"/>
    <property type="match status" value="1"/>
</dbReference>
<dbReference type="PANTHER" id="PTHR16161">
    <property type="entry name" value="TRANSCRIPTIONAL PROTEIN SWT1"/>
    <property type="match status" value="1"/>
</dbReference>
<evidence type="ECO:0000313" key="2">
    <source>
        <dbReference type="EMBL" id="PVV01865.1"/>
    </source>
</evidence>